<dbReference type="Proteomes" id="UP001157017">
    <property type="component" value="Unassembled WGS sequence"/>
</dbReference>
<evidence type="ECO:0000313" key="2">
    <source>
        <dbReference type="EMBL" id="GMA88744.1"/>
    </source>
</evidence>
<evidence type="ECO:0000256" key="1">
    <source>
        <dbReference type="SAM" id="MobiDB-lite"/>
    </source>
</evidence>
<name>A0ABQ6JNQ1_9ACTN</name>
<gene>
    <name evidence="2" type="ORF">GCM10025868_39940</name>
</gene>
<feature type="compositionally biased region" description="Low complexity" evidence="1">
    <location>
        <begin position="147"/>
        <end position="161"/>
    </location>
</feature>
<evidence type="ECO:0008006" key="4">
    <source>
        <dbReference type="Google" id="ProtNLM"/>
    </source>
</evidence>
<dbReference type="SUPFAM" id="SSF54368">
    <property type="entry name" value="Glutamine synthetase, N-terminal domain"/>
    <property type="match status" value="1"/>
</dbReference>
<feature type="compositionally biased region" description="Low complexity" evidence="1">
    <location>
        <begin position="116"/>
        <end position="126"/>
    </location>
</feature>
<evidence type="ECO:0000313" key="3">
    <source>
        <dbReference type="Proteomes" id="UP001157017"/>
    </source>
</evidence>
<dbReference type="InterPro" id="IPR036651">
    <property type="entry name" value="Gln_synt_N_sf"/>
</dbReference>
<protein>
    <recommendedName>
        <fullName evidence="4">Glutamine synthetase</fullName>
    </recommendedName>
</protein>
<proteinExistence type="predicted"/>
<reference evidence="3" key="1">
    <citation type="journal article" date="2019" name="Int. J. Syst. Evol. Microbiol.">
        <title>The Global Catalogue of Microorganisms (GCM) 10K type strain sequencing project: providing services to taxonomists for standard genome sequencing and annotation.</title>
        <authorList>
            <consortium name="The Broad Institute Genomics Platform"/>
            <consortium name="The Broad Institute Genome Sequencing Center for Infectious Disease"/>
            <person name="Wu L."/>
            <person name="Ma J."/>
        </authorList>
    </citation>
    <scope>NUCLEOTIDE SEQUENCE [LARGE SCALE GENOMIC DNA]</scope>
    <source>
        <strain evidence="3">NBRC 108730</strain>
    </source>
</reference>
<sequence>MLDVDRLREMISEGTVDTVVVAFTDMQGRLQGKRIHAPFFVDEVLPHGTEGCNYLLAVDVDMNTVGGYAMSLVGDRLRRHGVRARPRHAAAAAVVAGHRDGAVRPGGGRRARRRAVAAPGARPPGAARRRARVGRAGRHRAWSSWCSTTPTSRRGTPGTSA</sequence>
<organism evidence="2 3">
    <name type="scientific">Angustibacter aerolatus</name>
    <dbReference type="NCBI Taxonomy" id="1162965"/>
    <lineage>
        <taxon>Bacteria</taxon>
        <taxon>Bacillati</taxon>
        <taxon>Actinomycetota</taxon>
        <taxon>Actinomycetes</taxon>
        <taxon>Kineosporiales</taxon>
        <taxon>Kineosporiaceae</taxon>
    </lineage>
</organism>
<accession>A0ABQ6JNQ1</accession>
<feature type="compositionally biased region" description="Basic residues" evidence="1">
    <location>
        <begin position="127"/>
        <end position="141"/>
    </location>
</feature>
<dbReference type="EMBL" id="BSUZ01000001">
    <property type="protein sequence ID" value="GMA88744.1"/>
    <property type="molecule type" value="Genomic_DNA"/>
</dbReference>
<keyword evidence="3" id="KW-1185">Reference proteome</keyword>
<comment type="caution">
    <text evidence="2">The sequence shown here is derived from an EMBL/GenBank/DDBJ whole genome shotgun (WGS) entry which is preliminary data.</text>
</comment>
<feature type="region of interest" description="Disordered" evidence="1">
    <location>
        <begin position="100"/>
        <end position="161"/>
    </location>
</feature>